<gene>
    <name evidence="1" type="ORF">ATHSA_p20013</name>
</gene>
<dbReference type="Proteomes" id="UP000463916">
    <property type="component" value="Plasmid pATS2"/>
</dbReference>
<name>A0A6N4TE97_9BACT</name>
<organism evidence="1 2">
    <name type="scientific">Athalassotoga saccharophila</name>
    <dbReference type="NCBI Taxonomy" id="1441386"/>
    <lineage>
        <taxon>Bacteria</taxon>
        <taxon>Thermotogati</taxon>
        <taxon>Thermotogota</taxon>
        <taxon>Thermotogae</taxon>
        <taxon>Mesoaciditogales</taxon>
        <taxon>Mesoaciditogaceae</taxon>
        <taxon>Athalassotoga</taxon>
    </lineage>
</organism>
<proteinExistence type="predicted"/>
<protein>
    <submittedName>
        <fullName evidence="1">Uncharacterized protein</fullName>
    </submittedName>
</protein>
<evidence type="ECO:0000313" key="2">
    <source>
        <dbReference type="Proteomes" id="UP000463916"/>
    </source>
</evidence>
<sequence>MVSTLCDIHGILDTEVFIFLFFNNKRNIVLLKEKVVSTKDIPKSGNRKSYIKMYASFKFNSSKLMGGEDYVLEYILSGKILATRKIHFEEGIYDFSKLPRK</sequence>
<evidence type="ECO:0000313" key="1">
    <source>
        <dbReference type="EMBL" id="BBJ29103.1"/>
    </source>
</evidence>
<dbReference type="AlphaFoldDB" id="A0A6N4TE97"/>
<keyword evidence="1" id="KW-0614">Plasmid</keyword>
<geneLocation type="plasmid" evidence="1 2">
    <name>pATS2</name>
</geneLocation>
<accession>A0A6N4TE97</accession>
<dbReference type="EMBL" id="AP019553">
    <property type="protein sequence ID" value="BBJ29103.1"/>
    <property type="molecule type" value="Genomic_DNA"/>
</dbReference>
<reference evidence="2" key="1">
    <citation type="submission" date="2019-04" db="EMBL/GenBank/DDBJ databases">
        <title>NAS-01 Genome Sequencing.</title>
        <authorList>
            <person name="Kato S."/>
            <person name="Itoh T."/>
            <person name="Ohkuma M."/>
        </authorList>
    </citation>
    <scope>NUCLEOTIDE SEQUENCE [LARGE SCALE GENOMIC DNA]</scope>
    <source>
        <strain evidence="2">NAS-01</strain>
        <plasmid evidence="2">pATS2</plasmid>
    </source>
</reference>
<dbReference type="KEGG" id="asac:ATHSA_p20013"/>
<keyword evidence="2" id="KW-1185">Reference proteome</keyword>